<dbReference type="EMBL" id="JAACJN010000103">
    <property type="protein sequence ID" value="KAF5374085.1"/>
    <property type="molecule type" value="Genomic_DNA"/>
</dbReference>
<dbReference type="Gene3D" id="3.30.560.10">
    <property type="entry name" value="Glucose Oxidase, domain 3"/>
    <property type="match status" value="1"/>
</dbReference>
<dbReference type="InterPro" id="IPR000172">
    <property type="entry name" value="GMC_OxRdtase_N"/>
</dbReference>
<dbReference type="InterPro" id="IPR007867">
    <property type="entry name" value="GMC_OxRtase_C"/>
</dbReference>
<reference evidence="6 7" key="1">
    <citation type="journal article" date="2020" name="ISME J.">
        <title>Uncovering the hidden diversity of litter-decomposition mechanisms in mushroom-forming fungi.</title>
        <authorList>
            <person name="Floudas D."/>
            <person name="Bentzer J."/>
            <person name="Ahren D."/>
            <person name="Johansson T."/>
            <person name="Persson P."/>
            <person name="Tunlid A."/>
        </authorList>
    </citation>
    <scope>NUCLEOTIDE SEQUENCE [LARGE SCALE GENOMIC DNA]</scope>
    <source>
        <strain evidence="6 7">CBS 406.79</strain>
    </source>
</reference>
<dbReference type="SUPFAM" id="SSF54373">
    <property type="entry name" value="FAD-linked reductases, C-terminal domain"/>
    <property type="match status" value="1"/>
</dbReference>
<dbReference type="Pfam" id="PF05199">
    <property type="entry name" value="GMC_oxred_C"/>
    <property type="match status" value="1"/>
</dbReference>
<gene>
    <name evidence="6" type="ORF">D9757_010717</name>
</gene>
<feature type="binding site" evidence="3">
    <location>
        <position position="236"/>
    </location>
    <ligand>
        <name>FAD</name>
        <dbReference type="ChEBI" id="CHEBI:57692"/>
    </ligand>
</feature>
<evidence type="ECO:0000256" key="1">
    <source>
        <dbReference type="ARBA" id="ARBA00001974"/>
    </source>
</evidence>
<dbReference type="PROSITE" id="PS00624">
    <property type="entry name" value="GMC_OXRED_2"/>
    <property type="match status" value="1"/>
</dbReference>
<dbReference type="Pfam" id="PF00732">
    <property type="entry name" value="GMC_oxred_N"/>
    <property type="match status" value="1"/>
</dbReference>
<keyword evidence="3" id="KW-0274">FAD</keyword>
<dbReference type="GO" id="GO:0050660">
    <property type="term" value="F:flavin adenine dinucleotide binding"/>
    <property type="evidence" value="ECO:0007669"/>
    <property type="project" value="InterPro"/>
</dbReference>
<feature type="signal peptide" evidence="4">
    <location>
        <begin position="1"/>
        <end position="19"/>
    </location>
</feature>
<dbReference type="AlphaFoldDB" id="A0A8H5H0A6"/>
<keyword evidence="3" id="KW-0285">Flavoprotein</keyword>
<dbReference type="GO" id="GO:0016614">
    <property type="term" value="F:oxidoreductase activity, acting on CH-OH group of donors"/>
    <property type="evidence" value="ECO:0007669"/>
    <property type="project" value="InterPro"/>
</dbReference>
<comment type="caution">
    <text evidence="6">The sequence shown here is derived from an EMBL/GenBank/DDBJ whole genome shotgun (WGS) entry which is preliminary data.</text>
</comment>
<sequence length="622" mass="68248">MALTPMLIFLSSMIGGVGGCVVAGRLAASDPKLKILILESGPDVKEDILHVQPARFMHHQRADSNTMRFVHSYPDPNLNGRSIQVATAQCFGGGSSVNFSFYARASASDYDDWERVHGNSGWGFKDLLPLFRKTETYQINPNNKDESVHGYSGPLNVSYGGAFTNIGKEYLEVVAKYDKSRTIVEDGNDFHTVDSFSRWPKWIDANTGRRSDVAHYYIYNTQQHNSNLSYLTSSPVVRVMLKGKRATGVEYLHKGQTCIANASRLVVVSGGTFGSPAILERSGIGKLDILKKAGIQPVLDLPGIGENFQDHPTAFVSFLASPESQTLEGIINNDPEEIKKWDAEWRINGSGLMASNGIEAGIKIRPHPDDLQVLGPAFEKQWKEFYSKYPDKPVVSFGIVSLATLEPEQINSSQKHFRFGYFPLHATSSGSTHITSPTSPSAPPDFRIGYLSTGEDLALLKWSYKKCREWARRMPCYRGEYLPHHPTFPEGSAATCVGARSGPVPIDAADIVYDKEDEKAIEEYTRNILGTGWHSLGTCSMKARDLGGVVDSKLNVYGLEGLKVAGGWDPPDSVSESFDGAFRVDMSICPSNVGANTYSTALVIGEKAAEIILDELKLQSTL</sequence>
<evidence type="ECO:0000256" key="2">
    <source>
        <dbReference type="ARBA" id="ARBA00010790"/>
    </source>
</evidence>
<dbReference type="InterPro" id="IPR012132">
    <property type="entry name" value="GMC_OxRdtase"/>
</dbReference>
<keyword evidence="4" id="KW-0732">Signal</keyword>
<organism evidence="6 7">
    <name type="scientific">Collybiopsis confluens</name>
    <dbReference type="NCBI Taxonomy" id="2823264"/>
    <lineage>
        <taxon>Eukaryota</taxon>
        <taxon>Fungi</taxon>
        <taxon>Dikarya</taxon>
        <taxon>Basidiomycota</taxon>
        <taxon>Agaricomycotina</taxon>
        <taxon>Agaricomycetes</taxon>
        <taxon>Agaricomycetidae</taxon>
        <taxon>Agaricales</taxon>
        <taxon>Marasmiineae</taxon>
        <taxon>Omphalotaceae</taxon>
        <taxon>Collybiopsis</taxon>
    </lineage>
</organism>
<comment type="similarity">
    <text evidence="2">Belongs to the GMC oxidoreductase family.</text>
</comment>
<protein>
    <recommendedName>
        <fullName evidence="5">Glucose-methanol-choline oxidoreductase N-terminal domain-containing protein</fullName>
    </recommendedName>
</protein>
<dbReference type="PIRSF" id="PIRSF000137">
    <property type="entry name" value="Alcohol_oxidase"/>
    <property type="match status" value="1"/>
</dbReference>
<dbReference type="Gene3D" id="3.50.50.60">
    <property type="entry name" value="FAD/NAD(P)-binding domain"/>
    <property type="match status" value="1"/>
</dbReference>
<name>A0A8H5H0A6_9AGAR</name>
<dbReference type="PANTHER" id="PTHR11552:SF78">
    <property type="entry name" value="GLUCOSE-METHANOL-CHOLINE OXIDOREDUCTASE N-TERMINAL DOMAIN-CONTAINING PROTEIN"/>
    <property type="match status" value="1"/>
</dbReference>
<evidence type="ECO:0000313" key="6">
    <source>
        <dbReference type="EMBL" id="KAF5374085.1"/>
    </source>
</evidence>
<comment type="cofactor">
    <cofactor evidence="1 3">
        <name>FAD</name>
        <dbReference type="ChEBI" id="CHEBI:57692"/>
    </cofactor>
</comment>
<proteinExistence type="inferred from homology"/>
<dbReference type="PANTHER" id="PTHR11552">
    <property type="entry name" value="GLUCOSE-METHANOL-CHOLINE GMC OXIDOREDUCTASE"/>
    <property type="match status" value="1"/>
</dbReference>
<dbReference type="InterPro" id="IPR036188">
    <property type="entry name" value="FAD/NAD-bd_sf"/>
</dbReference>
<evidence type="ECO:0000259" key="5">
    <source>
        <dbReference type="PROSITE" id="PS00624"/>
    </source>
</evidence>
<feature type="binding site" evidence="3">
    <location>
        <begin position="533"/>
        <end position="534"/>
    </location>
    <ligand>
        <name>FAD</name>
        <dbReference type="ChEBI" id="CHEBI:57692"/>
    </ligand>
</feature>
<evidence type="ECO:0000313" key="7">
    <source>
        <dbReference type="Proteomes" id="UP000518752"/>
    </source>
</evidence>
<dbReference type="Proteomes" id="UP000518752">
    <property type="component" value="Unassembled WGS sequence"/>
</dbReference>
<evidence type="ECO:0000256" key="3">
    <source>
        <dbReference type="PIRSR" id="PIRSR000137-2"/>
    </source>
</evidence>
<keyword evidence="7" id="KW-1185">Reference proteome</keyword>
<evidence type="ECO:0000256" key="4">
    <source>
        <dbReference type="SAM" id="SignalP"/>
    </source>
</evidence>
<dbReference type="SUPFAM" id="SSF51905">
    <property type="entry name" value="FAD/NAD(P)-binding domain"/>
    <property type="match status" value="1"/>
</dbReference>
<feature type="chain" id="PRO_5035002864" description="Glucose-methanol-choline oxidoreductase N-terminal domain-containing protein" evidence="4">
    <location>
        <begin position="20"/>
        <end position="622"/>
    </location>
</feature>
<dbReference type="OrthoDB" id="269227at2759"/>
<feature type="domain" description="Glucose-methanol-choline oxidoreductase N-terminal" evidence="5">
    <location>
        <begin position="271"/>
        <end position="285"/>
    </location>
</feature>
<accession>A0A8H5H0A6</accession>